<dbReference type="InterPro" id="IPR036869">
    <property type="entry name" value="J_dom_sf"/>
</dbReference>
<comment type="caution">
    <text evidence="5">The sequence shown here is derived from an EMBL/GenBank/DDBJ whole genome shotgun (WGS) entry which is preliminary data.</text>
</comment>
<dbReference type="PANTHER" id="PTHR44145">
    <property type="entry name" value="DNAJ HOMOLOG SUBFAMILY A MEMBER 3, MITOCHONDRIAL"/>
    <property type="match status" value="1"/>
</dbReference>
<dbReference type="InterPro" id="IPR018253">
    <property type="entry name" value="DnaJ_domain_CS"/>
</dbReference>
<dbReference type="Pfam" id="PF00023">
    <property type="entry name" value="Ank"/>
    <property type="match status" value="1"/>
</dbReference>
<proteinExistence type="predicted"/>
<dbReference type="PROSITE" id="PS50088">
    <property type="entry name" value="ANK_REPEAT"/>
    <property type="match status" value="1"/>
</dbReference>
<keyword evidence="1" id="KW-0143">Chaperone</keyword>
<feature type="compositionally biased region" description="Basic and acidic residues" evidence="3">
    <location>
        <begin position="1"/>
        <end position="14"/>
    </location>
</feature>
<dbReference type="PRINTS" id="PR00625">
    <property type="entry name" value="JDOMAIN"/>
</dbReference>
<dbReference type="SMART" id="SM00248">
    <property type="entry name" value="ANK"/>
    <property type="match status" value="1"/>
</dbReference>
<dbReference type="PROSITE" id="PS00636">
    <property type="entry name" value="DNAJ_1"/>
    <property type="match status" value="1"/>
</dbReference>
<dbReference type="EMBL" id="CAUYUJ010002621">
    <property type="protein sequence ID" value="CAK0801590.1"/>
    <property type="molecule type" value="Genomic_DNA"/>
</dbReference>
<reference evidence="5" key="1">
    <citation type="submission" date="2023-10" db="EMBL/GenBank/DDBJ databases">
        <authorList>
            <person name="Chen Y."/>
            <person name="Shah S."/>
            <person name="Dougan E. K."/>
            <person name="Thang M."/>
            <person name="Chan C."/>
        </authorList>
    </citation>
    <scope>NUCLEOTIDE SEQUENCE [LARGE SCALE GENOMIC DNA]</scope>
</reference>
<dbReference type="SUPFAM" id="SSF46565">
    <property type="entry name" value="Chaperone J-domain"/>
    <property type="match status" value="1"/>
</dbReference>
<dbReference type="PANTHER" id="PTHR44145:SF3">
    <property type="entry name" value="DNAJ HOMOLOG SUBFAMILY A MEMBER 3, MITOCHONDRIAL"/>
    <property type="match status" value="1"/>
</dbReference>
<dbReference type="PROSITE" id="PS50297">
    <property type="entry name" value="ANK_REP_REGION"/>
    <property type="match status" value="1"/>
</dbReference>
<dbReference type="Gene3D" id="1.10.287.110">
    <property type="entry name" value="DnaJ domain"/>
    <property type="match status" value="1"/>
</dbReference>
<dbReference type="Proteomes" id="UP001189429">
    <property type="component" value="Unassembled WGS sequence"/>
</dbReference>
<dbReference type="SMART" id="SM00271">
    <property type="entry name" value="DnaJ"/>
    <property type="match status" value="1"/>
</dbReference>
<dbReference type="Pfam" id="PF00226">
    <property type="entry name" value="DnaJ"/>
    <property type="match status" value="1"/>
</dbReference>
<feature type="repeat" description="ANK" evidence="2">
    <location>
        <begin position="152"/>
        <end position="184"/>
    </location>
</feature>
<protein>
    <recommendedName>
        <fullName evidence="4">J domain-containing protein</fullName>
    </recommendedName>
</protein>
<dbReference type="Gene3D" id="1.25.40.20">
    <property type="entry name" value="Ankyrin repeat-containing domain"/>
    <property type="match status" value="1"/>
</dbReference>
<dbReference type="InterPro" id="IPR051938">
    <property type="entry name" value="Apopto_cytoskel_mod"/>
</dbReference>
<feature type="region of interest" description="Disordered" evidence="3">
    <location>
        <begin position="1"/>
        <end position="27"/>
    </location>
</feature>
<evidence type="ECO:0000256" key="2">
    <source>
        <dbReference type="PROSITE-ProRule" id="PRU00023"/>
    </source>
</evidence>
<keyword evidence="6" id="KW-1185">Reference proteome</keyword>
<dbReference type="PROSITE" id="PS50076">
    <property type="entry name" value="DNAJ_2"/>
    <property type="match status" value="1"/>
</dbReference>
<dbReference type="SUPFAM" id="SSF48403">
    <property type="entry name" value="Ankyrin repeat"/>
    <property type="match status" value="1"/>
</dbReference>
<accession>A0ABN9Q731</accession>
<dbReference type="InterPro" id="IPR036770">
    <property type="entry name" value="Ankyrin_rpt-contain_sf"/>
</dbReference>
<keyword evidence="2" id="KW-0040">ANK repeat</keyword>
<evidence type="ECO:0000256" key="3">
    <source>
        <dbReference type="SAM" id="MobiDB-lite"/>
    </source>
</evidence>
<organism evidence="5 6">
    <name type="scientific">Prorocentrum cordatum</name>
    <dbReference type="NCBI Taxonomy" id="2364126"/>
    <lineage>
        <taxon>Eukaryota</taxon>
        <taxon>Sar</taxon>
        <taxon>Alveolata</taxon>
        <taxon>Dinophyceae</taxon>
        <taxon>Prorocentrales</taxon>
        <taxon>Prorocentraceae</taxon>
        <taxon>Prorocentrum</taxon>
    </lineage>
</organism>
<dbReference type="InterPro" id="IPR001623">
    <property type="entry name" value="DnaJ_domain"/>
</dbReference>
<feature type="domain" description="J" evidence="4">
    <location>
        <begin position="19"/>
        <end position="84"/>
    </location>
</feature>
<evidence type="ECO:0000259" key="4">
    <source>
        <dbReference type="PROSITE" id="PS50076"/>
    </source>
</evidence>
<name>A0ABN9Q731_9DINO</name>
<sequence>MASKEGDESKETERVSGGTYYQILGVPPNANSDDIKNSYRKLALKLHPDKNRDDPNATERFQELAEAYEVLIDPERRQAYDQNSDFILRAFAEGGDVGEDGSRDSFLSVPSSRTFWCLMVDAALNDDGKSVAAYAQQLEDEIFSELLNGGVCGFTMLHFAAFSGKHRSVQALIELGANVNAKTQPLCVTPSQQFCRPTPLDLTTFVQNKRARELTQRALQAADGVYGGVDMAKLEPVWQGLIRHQLLLIKEEVVKFTQKIPLEVRRFLRKEPRWREVIHFPGEDAASMERRRTKKALRVWSKKLQWVVLGDPSAELKHRWGVRAWNGLLAYASWWLFSFDYREACRRSWCRYCL</sequence>
<dbReference type="CDD" id="cd06257">
    <property type="entry name" value="DnaJ"/>
    <property type="match status" value="1"/>
</dbReference>
<dbReference type="InterPro" id="IPR002110">
    <property type="entry name" value="Ankyrin_rpt"/>
</dbReference>
<evidence type="ECO:0000256" key="1">
    <source>
        <dbReference type="ARBA" id="ARBA00023186"/>
    </source>
</evidence>
<evidence type="ECO:0000313" key="5">
    <source>
        <dbReference type="EMBL" id="CAK0801590.1"/>
    </source>
</evidence>
<evidence type="ECO:0000313" key="6">
    <source>
        <dbReference type="Proteomes" id="UP001189429"/>
    </source>
</evidence>
<gene>
    <name evidence="5" type="ORF">PCOR1329_LOCUS9417</name>
</gene>